<dbReference type="InterPro" id="IPR050288">
    <property type="entry name" value="Cellulose_deg_GH3"/>
</dbReference>
<comment type="similarity">
    <text evidence="1 4">Belongs to the glycosyl hydrolase 3 family.</text>
</comment>
<evidence type="ECO:0000256" key="3">
    <source>
        <dbReference type="ARBA" id="ARBA00023277"/>
    </source>
</evidence>
<dbReference type="Gene3D" id="2.60.40.10">
    <property type="entry name" value="Immunoglobulins"/>
    <property type="match status" value="1"/>
</dbReference>
<dbReference type="Gene3D" id="3.20.20.300">
    <property type="entry name" value="Glycoside hydrolase, family 3, N-terminal domain"/>
    <property type="match status" value="1"/>
</dbReference>
<dbReference type="AlphaFoldDB" id="A0A7K1XS17"/>
<accession>A0A7K1XS17</accession>
<evidence type="ECO:0000256" key="2">
    <source>
        <dbReference type="ARBA" id="ARBA00022801"/>
    </source>
</evidence>
<evidence type="ECO:0000256" key="4">
    <source>
        <dbReference type="RuleBase" id="RU361161"/>
    </source>
</evidence>
<dbReference type="InterPro" id="IPR019800">
    <property type="entry name" value="Glyco_hydro_3_AS"/>
</dbReference>
<dbReference type="EMBL" id="WVHS01000001">
    <property type="protein sequence ID" value="MXV13783.1"/>
    <property type="molecule type" value="Genomic_DNA"/>
</dbReference>
<evidence type="ECO:0000256" key="1">
    <source>
        <dbReference type="ARBA" id="ARBA00005336"/>
    </source>
</evidence>
<dbReference type="PANTHER" id="PTHR42715">
    <property type="entry name" value="BETA-GLUCOSIDASE"/>
    <property type="match status" value="1"/>
</dbReference>
<feature type="signal peptide" evidence="5">
    <location>
        <begin position="1"/>
        <end position="20"/>
    </location>
</feature>
<dbReference type="GO" id="GO:0008422">
    <property type="term" value="F:beta-glucosidase activity"/>
    <property type="evidence" value="ECO:0007669"/>
    <property type="project" value="UniProtKB-ARBA"/>
</dbReference>
<dbReference type="InterPro" id="IPR002772">
    <property type="entry name" value="Glyco_hydro_3_C"/>
</dbReference>
<proteinExistence type="inferred from homology"/>
<dbReference type="InterPro" id="IPR026891">
    <property type="entry name" value="Fn3-like"/>
</dbReference>
<dbReference type="PRINTS" id="PR00133">
    <property type="entry name" value="GLHYDRLASE3"/>
</dbReference>
<evidence type="ECO:0000313" key="8">
    <source>
        <dbReference type="Proteomes" id="UP000451233"/>
    </source>
</evidence>
<dbReference type="Pfam" id="PF00933">
    <property type="entry name" value="Glyco_hydro_3"/>
    <property type="match status" value="1"/>
</dbReference>
<gene>
    <name evidence="7" type="ORF">GS398_00575</name>
</gene>
<feature type="chain" id="PRO_5029722853" evidence="5">
    <location>
        <begin position="21"/>
        <end position="729"/>
    </location>
</feature>
<evidence type="ECO:0000256" key="5">
    <source>
        <dbReference type="SAM" id="SignalP"/>
    </source>
</evidence>
<dbReference type="InterPro" id="IPR017853">
    <property type="entry name" value="GH"/>
</dbReference>
<keyword evidence="8" id="KW-1185">Reference proteome</keyword>
<dbReference type="Pfam" id="PF14310">
    <property type="entry name" value="Fn3-like"/>
    <property type="match status" value="1"/>
</dbReference>
<keyword evidence="4" id="KW-0326">Glycosidase</keyword>
<dbReference type="FunFam" id="2.60.40.10:FF:000495">
    <property type="entry name" value="Periplasmic beta-glucosidase"/>
    <property type="match status" value="1"/>
</dbReference>
<dbReference type="InterPro" id="IPR036881">
    <property type="entry name" value="Glyco_hydro_3_C_sf"/>
</dbReference>
<keyword evidence="2 4" id="KW-0378">Hydrolase</keyword>
<dbReference type="PANTHER" id="PTHR42715:SF10">
    <property type="entry name" value="BETA-GLUCOSIDASE"/>
    <property type="match status" value="1"/>
</dbReference>
<evidence type="ECO:0000313" key="7">
    <source>
        <dbReference type="EMBL" id="MXV13783.1"/>
    </source>
</evidence>
<dbReference type="GO" id="GO:0005975">
    <property type="term" value="P:carbohydrate metabolic process"/>
    <property type="evidence" value="ECO:0007669"/>
    <property type="project" value="InterPro"/>
</dbReference>
<organism evidence="7 8">
    <name type="scientific">Hufsiella ginkgonis</name>
    <dbReference type="NCBI Taxonomy" id="2695274"/>
    <lineage>
        <taxon>Bacteria</taxon>
        <taxon>Pseudomonadati</taxon>
        <taxon>Bacteroidota</taxon>
        <taxon>Sphingobacteriia</taxon>
        <taxon>Sphingobacteriales</taxon>
        <taxon>Sphingobacteriaceae</taxon>
        <taxon>Hufsiella</taxon>
    </lineage>
</organism>
<dbReference type="Gene3D" id="3.40.50.1700">
    <property type="entry name" value="Glycoside hydrolase family 3 C-terminal domain"/>
    <property type="match status" value="1"/>
</dbReference>
<keyword evidence="3" id="KW-0119">Carbohydrate metabolism</keyword>
<dbReference type="RefSeq" id="WP_160904812.1">
    <property type="nucleotide sequence ID" value="NZ_WVHS01000001.1"/>
</dbReference>
<dbReference type="PROSITE" id="PS00775">
    <property type="entry name" value="GLYCOSYL_HYDROL_F3"/>
    <property type="match status" value="1"/>
</dbReference>
<protein>
    <submittedName>
        <fullName evidence="7">Glycosyl hydrolase</fullName>
    </submittedName>
</protein>
<comment type="caution">
    <text evidence="7">The sequence shown here is derived from an EMBL/GenBank/DDBJ whole genome shotgun (WGS) entry which is preliminary data.</text>
</comment>
<dbReference type="SUPFAM" id="SSF51445">
    <property type="entry name" value="(Trans)glycosidases"/>
    <property type="match status" value="1"/>
</dbReference>
<dbReference type="Proteomes" id="UP000451233">
    <property type="component" value="Unassembled WGS sequence"/>
</dbReference>
<evidence type="ECO:0000259" key="6">
    <source>
        <dbReference type="SMART" id="SM01217"/>
    </source>
</evidence>
<dbReference type="InterPro" id="IPR013783">
    <property type="entry name" value="Ig-like_fold"/>
</dbReference>
<dbReference type="InterPro" id="IPR036962">
    <property type="entry name" value="Glyco_hydro_3_N_sf"/>
</dbReference>
<dbReference type="SMART" id="SM01217">
    <property type="entry name" value="Fn3_like"/>
    <property type="match status" value="1"/>
</dbReference>
<dbReference type="SUPFAM" id="SSF52279">
    <property type="entry name" value="Beta-D-glucan exohydrolase, C-terminal domain"/>
    <property type="match status" value="1"/>
</dbReference>
<keyword evidence="5" id="KW-0732">Signal</keyword>
<dbReference type="Pfam" id="PF01915">
    <property type="entry name" value="Glyco_hydro_3_C"/>
    <property type="match status" value="1"/>
</dbReference>
<dbReference type="InterPro" id="IPR001764">
    <property type="entry name" value="Glyco_hydro_3_N"/>
</dbReference>
<reference evidence="7 8" key="1">
    <citation type="submission" date="2019-11" db="EMBL/GenBank/DDBJ databases">
        <title>Pedobacter sp. HMF7056 Genome sequencing and assembly.</title>
        <authorList>
            <person name="Kang H."/>
            <person name="Kim H."/>
            <person name="Joh K."/>
        </authorList>
    </citation>
    <scope>NUCLEOTIDE SEQUENCE [LARGE SCALE GENOMIC DNA]</scope>
    <source>
        <strain evidence="7 8">HMF7056</strain>
    </source>
</reference>
<sequence length="729" mass="80486">MIRMFFIASLALATFCTATAQDNLYALCDADFSPISLRKNLPAGAVYTDPKASAEARATDVVRRLTLEEKIMLTGGWKQMHFPGLPRLGLAPIYFSDASQGVHVKNICIPVGKTTAFPSTLALAATWNDQLAYRYAQAIGEECRTYGIGVLLGPGMNLYRNSEGGRNFEYMGEDPFLVSRLSVNYVKGVQQTGTVATIKHFIGNEQEFARHVANSVISERALREIYLPPYEASIKKGGALAVMTGNNLVNGWPGAANKPLVADVLRKEYNFKGTVMSDWASSQFWPDKQNLELGSGHSLLMDNNKIFADYVIREIAAHPEKKAEIEKQLGDMVRQNLYTFFKAGLYDKPYRDASLAGTFGKHIAISLKTAEESMTLLKNDDRILPLTPTKVTKIAVVGAAETLKLFAGRGSGAVEGYDHVDYLQGLQKVYGDKLLYRPDLTDDEVRSADAVLCFIAKHVREGADFAYPMPEADKLVARYAALNKNVVVIFTGGNGFSMPWLNDVKGLLFAYYAGQNSGDALANIVSGKVTPSGKLPFTIEKEFNDSPAKDFNKMADGNYYWQGDKGFSRQMSDKFKKIDVNYSEGIYIGYRWFEKKNITPQFPFGFGLSYTAFAYGPLLAGGEVLTRNTPVTLTLSLRNTGAADGAEVAQLYVQKANSVVDRPVKELKDYAKLFLKAGQSGKVTFTVDWEDLAFWNEKTHAWEVEKGTYQLLAGSSSAEIKVRAQIRVN</sequence>
<name>A0A7K1XS17_9SPHI</name>
<feature type="domain" description="Fibronectin type III-like" evidence="6">
    <location>
        <begin position="647"/>
        <end position="717"/>
    </location>
</feature>